<evidence type="ECO:0000313" key="1">
    <source>
        <dbReference type="EMBL" id="GAA4807775.1"/>
    </source>
</evidence>
<gene>
    <name evidence="1" type="ORF">GCM10023220_42630</name>
</gene>
<dbReference type="RefSeq" id="WP_345621513.1">
    <property type="nucleotide sequence ID" value="NZ_BAABIG010000041.1"/>
</dbReference>
<accession>A0ABP9CB72</accession>
<dbReference type="Proteomes" id="UP001501265">
    <property type="component" value="Unassembled WGS sequence"/>
</dbReference>
<reference evidence="2" key="1">
    <citation type="journal article" date="2019" name="Int. J. Syst. Evol. Microbiol.">
        <title>The Global Catalogue of Microorganisms (GCM) 10K type strain sequencing project: providing services to taxonomists for standard genome sequencing and annotation.</title>
        <authorList>
            <consortium name="The Broad Institute Genomics Platform"/>
            <consortium name="The Broad Institute Genome Sequencing Center for Infectious Disease"/>
            <person name="Wu L."/>
            <person name="Ma J."/>
        </authorList>
    </citation>
    <scope>NUCLEOTIDE SEQUENCE [LARGE SCALE GENOMIC DNA]</scope>
    <source>
        <strain evidence="2">JCM 18081</strain>
    </source>
</reference>
<evidence type="ECO:0008006" key="3">
    <source>
        <dbReference type="Google" id="ProtNLM"/>
    </source>
</evidence>
<name>A0ABP9CB72_9ACTN</name>
<keyword evidence="2" id="KW-1185">Reference proteome</keyword>
<protein>
    <recommendedName>
        <fullName evidence="3">ATP-binding protein</fullName>
    </recommendedName>
</protein>
<organism evidence="1 2">
    <name type="scientific">Streptomyces ziwulingensis</name>
    <dbReference type="NCBI Taxonomy" id="1045501"/>
    <lineage>
        <taxon>Bacteria</taxon>
        <taxon>Bacillati</taxon>
        <taxon>Actinomycetota</taxon>
        <taxon>Actinomycetes</taxon>
        <taxon>Kitasatosporales</taxon>
        <taxon>Streptomycetaceae</taxon>
        <taxon>Streptomyces</taxon>
    </lineage>
</organism>
<evidence type="ECO:0000313" key="2">
    <source>
        <dbReference type="Proteomes" id="UP001501265"/>
    </source>
</evidence>
<comment type="caution">
    <text evidence="1">The sequence shown here is derived from an EMBL/GenBank/DDBJ whole genome shotgun (WGS) entry which is preliminary data.</text>
</comment>
<sequence length="192" mass="20515">MTKLLPHTPADAPTDLHTAATVEGSESGCIRPRPAEVSPGLAPASALRWIDRPRDSTAWLWTGGGEGAGKTGLFREIAERRSDALHLDCAGLHSEEVARELTDALGVAAPGTYDADFSKVVTGVTAGPVVLLVNTQWAGSLRTTREPERAIEQVVRTLIGNHERRVRMRPLIEVAHTAPMVGCWWPLSGGAS</sequence>
<proteinExistence type="predicted"/>
<dbReference type="EMBL" id="BAABIG010000041">
    <property type="protein sequence ID" value="GAA4807775.1"/>
    <property type="molecule type" value="Genomic_DNA"/>
</dbReference>